<accession>A0A0M0LCP2</accession>
<keyword evidence="2" id="KW-1185">Reference proteome</keyword>
<comment type="caution">
    <text evidence="1">The sequence shown here is derived from an EMBL/GenBank/DDBJ whole genome shotgun (WGS) entry which is preliminary data.</text>
</comment>
<dbReference type="AlphaFoldDB" id="A0A0M0LCP2"/>
<evidence type="ECO:0000313" key="2">
    <source>
        <dbReference type="Proteomes" id="UP000037460"/>
    </source>
</evidence>
<dbReference type="Proteomes" id="UP000037460">
    <property type="component" value="Unassembled WGS sequence"/>
</dbReference>
<dbReference type="EMBL" id="JWZX01000539">
    <property type="protein sequence ID" value="KOO48647.1"/>
    <property type="molecule type" value="Genomic_DNA"/>
</dbReference>
<evidence type="ECO:0000313" key="1">
    <source>
        <dbReference type="EMBL" id="KOO48647.1"/>
    </source>
</evidence>
<reference evidence="2" key="1">
    <citation type="journal article" date="2015" name="PLoS Genet.">
        <title>Genome Sequence and Transcriptome Analyses of Chrysochromulina tobin: Metabolic Tools for Enhanced Algal Fitness in the Prominent Order Prymnesiales (Haptophyceae).</title>
        <authorList>
            <person name="Hovde B.T."/>
            <person name="Deodato C.R."/>
            <person name="Hunsperger H.M."/>
            <person name="Ryken S.A."/>
            <person name="Yost W."/>
            <person name="Jha R.K."/>
            <person name="Patterson J."/>
            <person name="Monnat R.J. Jr."/>
            <person name="Barlow S.B."/>
            <person name="Starkenburg S.R."/>
            <person name="Cattolico R.A."/>
        </authorList>
    </citation>
    <scope>NUCLEOTIDE SEQUENCE</scope>
    <source>
        <strain evidence="2">CCMP291</strain>
    </source>
</reference>
<sequence length="181" mass="20683">MQDARGRSPSFDISIDPRILYGKDGFKSMTMREQYREMRSYVDAMLPEIEARCDPSRWSEDELTNLRRLSNEGLSFMDEIVAVHDDEDDYFQSLVETCRENLMPLAIGEHICDNVLQTFKHSGVYSWAVPYLTVRDFLTDGLALCDPHGGSASGEQWFSGISELFELHYNGAFNDEDGSED</sequence>
<proteinExistence type="predicted"/>
<name>A0A0M0LCP2_9EUKA</name>
<gene>
    <name evidence="1" type="ORF">Ctob_007961</name>
</gene>
<organism evidence="1 2">
    <name type="scientific">Chrysochromulina tobinii</name>
    <dbReference type="NCBI Taxonomy" id="1460289"/>
    <lineage>
        <taxon>Eukaryota</taxon>
        <taxon>Haptista</taxon>
        <taxon>Haptophyta</taxon>
        <taxon>Prymnesiophyceae</taxon>
        <taxon>Prymnesiales</taxon>
        <taxon>Chrysochromulinaceae</taxon>
        <taxon>Chrysochromulina</taxon>
    </lineage>
</organism>
<protein>
    <submittedName>
        <fullName evidence="1">Uncharacterized protein</fullName>
    </submittedName>
</protein>